<feature type="transmembrane region" description="Helical" evidence="8">
    <location>
        <begin position="174"/>
        <end position="201"/>
    </location>
</feature>
<dbReference type="PANTHER" id="PTHR33908">
    <property type="entry name" value="MANNOSYLTRANSFERASE YKCB-RELATED"/>
    <property type="match status" value="1"/>
</dbReference>
<keyword evidence="7 8" id="KW-0472">Membrane</keyword>
<dbReference type="eggNOG" id="COG1807">
    <property type="taxonomic scope" value="Bacteria"/>
</dbReference>
<feature type="domain" description="Glycosyltransferase RgtA/B/C/D-like" evidence="9">
    <location>
        <begin position="76"/>
        <end position="222"/>
    </location>
</feature>
<dbReference type="HOGENOM" id="CLU_048081_1_0_5"/>
<gene>
    <name evidence="10" type="ORF">Y88_2515</name>
</gene>
<dbReference type="InterPro" id="IPR038731">
    <property type="entry name" value="RgtA/B/C-like"/>
</dbReference>
<evidence type="ECO:0000256" key="6">
    <source>
        <dbReference type="ARBA" id="ARBA00022989"/>
    </source>
</evidence>
<feature type="transmembrane region" description="Helical" evidence="8">
    <location>
        <begin position="123"/>
        <end position="142"/>
    </location>
</feature>
<feature type="transmembrane region" description="Helical" evidence="8">
    <location>
        <begin position="350"/>
        <end position="368"/>
    </location>
</feature>
<dbReference type="Proteomes" id="UP000004728">
    <property type="component" value="Unassembled WGS sequence"/>
</dbReference>
<keyword evidence="3" id="KW-0328">Glycosyltransferase</keyword>
<dbReference type="PANTHER" id="PTHR33908:SF11">
    <property type="entry name" value="MEMBRANE PROTEIN"/>
    <property type="match status" value="1"/>
</dbReference>
<dbReference type="AlphaFoldDB" id="F1Z6S1"/>
<dbReference type="EMBL" id="AEWJ01000025">
    <property type="protein sequence ID" value="EGD59731.1"/>
    <property type="molecule type" value="Genomic_DNA"/>
</dbReference>
<feature type="transmembrane region" description="Helical" evidence="8">
    <location>
        <begin position="88"/>
        <end position="111"/>
    </location>
</feature>
<dbReference type="GO" id="GO:0016763">
    <property type="term" value="F:pentosyltransferase activity"/>
    <property type="evidence" value="ECO:0007669"/>
    <property type="project" value="TreeGrafter"/>
</dbReference>
<keyword evidence="4 10" id="KW-0808">Transferase</keyword>
<dbReference type="InterPro" id="IPR050297">
    <property type="entry name" value="LipidA_mod_glycosyltrf_83"/>
</dbReference>
<dbReference type="GO" id="GO:0009103">
    <property type="term" value="P:lipopolysaccharide biosynthetic process"/>
    <property type="evidence" value="ECO:0007669"/>
    <property type="project" value="UniProtKB-ARBA"/>
</dbReference>
<evidence type="ECO:0000256" key="5">
    <source>
        <dbReference type="ARBA" id="ARBA00022692"/>
    </source>
</evidence>
<dbReference type="Pfam" id="PF13231">
    <property type="entry name" value="PMT_2"/>
    <property type="match status" value="1"/>
</dbReference>
<evidence type="ECO:0000256" key="4">
    <source>
        <dbReference type="ARBA" id="ARBA00022679"/>
    </source>
</evidence>
<feature type="transmembrane region" description="Helical" evidence="8">
    <location>
        <begin position="404"/>
        <end position="424"/>
    </location>
</feature>
<evidence type="ECO:0000256" key="1">
    <source>
        <dbReference type="ARBA" id="ARBA00004651"/>
    </source>
</evidence>
<evidence type="ECO:0000256" key="7">
    <source>
        <dbReference type="ARBA" id="ARBA00023136"/>
    </source>
</evidence>
<evidence type="ECO:0000259" key="9">
    <source>
        <dbReference type="Pfam" id="PF13231"/>
    </source>
</evidence>
<feature type="transmembrane region" description="Helical" evidence="8">
    <location>
        <begin position="380"/>
        <end position="398"/>
    </location>
</feature>
<reference evidence="10 11" key="1">
    <citation type="journal article" date="2012" name="J. Bacteriol.">
        <title>Draft Genome Sequence of Novosphingobium nitrogenifigens Y88T.</title>
        <authorList>
            <person name="Strabala T.J."/>
            <person name="Macdonald L."/>
            <person name="Liu V."/>
            <person name="Smit A.M."/>
        </authorList>
    </citation>
    <scope>NUCLEOTIDE SEQUENCE [LARGE SCALE GENOMIC DNA]</scope>
    <source>
        <strain evidence="10 11">DSM 19370</strain>
    </source>
</reference>
<evidence type="ECO:0000313" key="11">
    <source>
        <dbReference type="Proteomes" id="UP000004728"/>
    </source>
</evidence>
<evidence type="ECO:0000256" key="8">
    <source>
        <dbReference type="SAM" id="Phobius"/>
    </source>
</evidence>
<dbReference type="STRING" id="983920.Y88_2515"/>
<keyword evidence="11" id="KW-1185">Reference proteome</keyword>
<organism evidence="10 11">
    <name type="scientific">Novosphingobium nitrogenifigens DSM 19370</name>
    <dbReference type="NCBI Taxonomy" id="983920"/>
    <lineage>
        <taxon>Bacteria</taxon>
        <taxon>Pseudomonadati</taxon>
        <taxon>Pseudomonadota</taxon>
        <taxon>Alphaproteobacteria</taxon>
        <taxon>Sphingomonadales</taxon>
        <taxon>Sphingomonadaceae</taxon>
        <taxon>Novosphingobium</taxon>
    </lineage>
</organism>
<evidence type="ECO:0000256" key="3">
    <source>
        <dbReference type="ARBA" id="ARBA00022676"/>
    </source>
</evidence>
<dbReference type="InParanoid" id="F1Z6S1"/>
<dbReference type="GO" id="GO:0005886">
    <property type="term" value="C:plasma membrane"/>
    <property type="evidence" value="ECO:0007669"/>
    <property type="project" value="UniProtKB-SubCell"/>
</dbReference>
<keyword evidence="6 8" id="KW-1133">Transmembrane helix</keyword>
<evidence type="ECO:0000313" key="10">
    <source>
        <dbReference type="EMBL" id="EGD59731.1"/>
    </source>
</evidence>
<sequence>MPAMFDRLFARLTAFLMEPRALPALFVLFMVPRAAMLLCAVTPTSDAQWYFSRAALMATGAGYIDNHGAATAFWPVGWPMILSLAFRLLGASIWTVGIVNLIAAALSAWLVLDLGRRLSGSELAARIGLLAFAIYPNAILYVPLALTEVVYTALFLSGIWLLVARHGWRANVAAGLVFGLAALVKAQTLVIVPAIMAVALWRTGDMRRQFLPVAWRTALVLGVAGLAIAPWTLRNHRELGAWVVVSTNGGYTLLTGNNDSARGGYTPEDPVVRALEARTDLDELGRDREARRLGTAWIAAHPARFAMLAPMKLWRLWGPDGEGEWAYETGSAAWQAAPRAFLALRAVNQAFYWLLLGAFVLAPFAILARRRATGLPAIDWWIIAHVAALYPSAIAVVFSGQSRFHYPVMPFVCMIAAWVVAQWLEMRAAKRTRI</sequence>
<evidence type="ECO:0000256" key="2">
    <source>
        <dbReference type="ARBA" id="ARBA00022475"/>
    </source>
</evidence>
<keyword evidence="2" id="KW-1003">Cell membrane</keyword>
<dbReference type="OrthoDB" id="136232at2"/>
<protein>
    <submittedName>
        <fullName evidence="10">Glycosyl transferase family protein</fullName>
    </submittedName>
</protein>
<feature type="transmembrane region" description="Helical" evidence="8">
    <location>
        <begin position="213"/>
        <end position="233"/>
    </location>
</feature>
<accession>F1Z6S1</accession>
<keyword evidence="5 8" id="KW-0812">Transmembrane</keyword>
<proteinExistence type="predicted"/>
<feature type="transmembrane region" description="Helical" evidence="8">
    <location>
        <begin position="149"/>
        <end position="168"/>
    </location>
</feature>
<comment type="subcellular location">
    <subcellularLocation>
        <location evidence="1">Cell membrane</location>
        <topology evidence="1">Multi-pass membrane protein</topology>
    </subcellularLocation>
</comment>
<comment type="caution">
    <text evidence="10">The sequence shown here is derived from an EMBL/GenBank/DDBJ whole genome shotgun (WGS) entry which is preliminary data.</text>
</comment>
<name>F1Z6S1_9SPHN</name>